<keyword evidence="3" id="KW-1185">Reference proteome</keyword>
<protein>
    <submittedName>
        <fullName evidence="2">Uncharacterized protein</fullName>
    </submittedName>
</protein>
<feature type="compositionally biased region" description="Polar residues" evidence="1">
    <location>
        <begin position="72"/>
        <end position="86"/>
    </location>
</feature>
<evidence type="ECO:0000313" key="3">
    <source>
        <dbReference type="Proteomes" id="UP001162164"/>
    </source>
</evidence>
<dbReference type="Proteomes" id="UP001162164">
    <property type="component" value="Unassembled WGS sequence"/>
</dbReference>
<gene>
    <name evidence="2" type="ORF">NQ317_005777</name>
</gene>
<reference evidence="2" key="1">
    <citation type="journal article" date="2023" name="Insect Mol. Biol.">
        <title>Genome sequencing provides insights into the evolution of gene families encoding plant cell wall-degrading enzymes in longhorned beetles.</title>
        <authorList>
            <person name="Shin N.R."/>
            <person name="Okamura Y."/>
            <person name="Kirsch R."/>
            <person name="Pauchet Y."/>
        </authorList>
    </citation>
    <scope>NUCLEOTIDE SEQUENCE</scope>
    <source>
        <strain evidence="2">MMC_N1</strain>
    </source>
</reference>
<dbReference type="PANTHER" id="PTHR15739:SF5">
    <property type="entry name" value="LD23158P"/>
    <property type="match status" value="1"/>
</dbReference>
<dbReference type="EMBL" id="JAPWTJ010000884">
    <property type="protein sequence ID" value="KAJ8975060.1"/>
    <property type="molecule type" value="Genomic_DNA"/>
</dbReference>
<feature type="compositionally biased region" description="Low complexity" evidence="1">
    <location>
        <begin position="1"/>
        <end position="23"/>
    </location>
</feature>
<dbReference type="SUPFAM" id="SSF52058">
    <property type="entry name" value="L domain-like"/>
    <property type="match status" value="1"/>
</dbReference>
<dbReference type="Gene3D" id="3.80.10.10">
    <property type="entry name" value="Ribonuclease Inhibitor"/>
    <property type="match status" value="1"/>
</dbReference>
<feature type="region of interest" description="Disordered" evidence="1">
    <location>
        <begin position="54"/>
        <end position="86"/>
    </location>
</feature>
<name>A0ABQ9JAU7_9CUCU</name>
<dbReference type="InterPro" id="IPR052283">
    <property type="entry name" value="GenomicStab_NeuMorph_Reg"/>
</dbReference>
<evidence type="ECO:0000256" key="1">
    <source>
        <dbReference type="SAM" id="MobiDB-lite"/>
    </source>
</evidence>
<comment type="caution">
    <text evidence="2">The sequence shown here is derived from an EMBL/GenBank/DDBJ whole genome shotgun (WGS) entry which is preliminary data.</text>
</comment>
<dbReference type="PANTHER" id="PTHR15739">
    <property type="entry name" value="ZINC FINGER PROTEIN"/>
    <property type="match status" value="1"/>
</dbReference>
<proteinExistence type="predicted"/>
<organism evidence="2 3">
    <name type="scientific">Molorchus minor</name>
    <dbReference type="NCBI Taxonomy" id="1323400"/>
    <lineage>
        <taxon>Eukaryota</taxon>
        <taxon>Metazoa</taxon>
        <taxon>Ecdysozoa</taxon>
        <taxon>Arthropoda</taxon>
        <taxon>Hexapoda</taxon>
        <taxon>Insecta</taxon>
        <taxon>Pterygota</taxon>
        <taxon>Neoptera</taxon>
        <taxon>Endopterygota</taxon>
        <taxon>Coleoptera</taxon>
        <taxon>Polyphaga</taxon>
        <taxon>Cucujiformia</taxon>
        <taxon>Chrysomeloidea</taxon>
        <taxon>Cerambycidae</taxon>
        <taxon>Lamiinae</taxon>
        <taxon>Monochamini</taxon>
        <taxon>Molorchus</taxon>
    </lineage>
</organism>
<evidence type="ECO:0000313" key="2">
    <source>
        <dbReference type="EMBL" id="KAJ8975060.1"/>
    </source>
</evidence>
<dbReference type="InterPro" id="IPR032675">
    <property type="entry name" value="LRR_dom_sf"/>
</dbReference>
<accession>A0ABQ9JAU7</accession>
<feature type="region of interest" description="Disordered" evidence="1">
    <location>
        <begin position="1"/>
        <end position="24"/>
    </location>
</feature>
<sequence>MKSPKSPKLSVSIPKISSPKMSPRVAQLETADSPVKTKAATKALGNFKIKLPAKKDKKSIKTEEEMEVDSTPVKSTPTRNLESGQSMNQRDIRMVTGLLTGHCHLSRHLQLIGIAEDPECRWCLEDEETSSHVLTECPAIARVRERHFGSSVLNPEDVKRIQPRKLCTFAKELPELPRLTPRPTQTHSVPKIVTDNQIVQPNLSENKSLVGSVTTWLPHNSKIVENLHRTNDEPTEAPRPQYLEILGGRKFLVIPKHNFMSVSPTVAVTATNKPTNNALDVVDTTTVPSDSASLGPDLDITMEVDSMPGETDTAMEVELKTGEEAKVVDEKLETSESPVKAKKRISKPSSVTYTEERDEAKFMENYLQNLSYGYNTLLEPFNALENGANEKFTGTQLQGLANTLKKHGTIHLDLRKMLLPTGGDEIWPQFSKAIEKVDTLRRIELCRCPASVVEKLAISNPQLEVINAVTIKCESMDLGPLKALTNIRELRLKSTGGLTLTSDIDSLKDMKQIKHLSLTSIRNLNAMNLNANVLDFPKNFGKDILIKLEKLEKLRLEKGQGNCHTFEILDAVKDMTHLEQLELVNFDIKAGFDKALGSCQNIKKLLIIPTYISQSATTNHMVLGEFCGYRKLYLISTREKEKKEKKPVGNGDSIPVLKPVPLLNDNESEIPPAHDPPLPTTRVKILKIPFHATWRQSITDSVN</sequence>